<evidence type="ECO:0000313" key="6">
    <source>
        <dbReference type="EMBL" id="GFG38219.1"/>
    </source>
</evidence>
<evidence type="ECO:0000259" key="5">
    <source>
        <dbReference type="PROSITE" id="PS51304"/>
    </source>
</evidence>
<comment type="caution">
    <text evidence="6">The sequence shown here is derived from an EMBL/GenBank/DDBJ whole genome shotgun (WGS) entry which is preliminary data.</text>
</comment>
<keyword evidence="1 3" id="KW-0430">Lectin</keyword>
<protein>
    <recommendedName>
        <fullName evidence="3">Galectin</fullName>
    </recommendedName>
</protein>
<dbReference type="GO" id="GO:0016936">
    <property type="term" value="F:galactoside binding"/>
    <property type="evidence" value="ECO:0007669"/>
    <property type="project" value="TreeGrafter"/>
</dbReference>
<dbReference type="InParanoid" id="A0A6L2Q0I5"/>
<keyword evidence="4" id="KW-0472">Membrane</keyword>
<evidence type="ECO:0000256" key="4">
    <source>
        <dbReference type="SAM" id="Phobius"/>
    </source>
</evidence>
<dbReference type="PROSITE" id="PS51304">
    <property type="entry name" value="GALECTIN"/>
    <property type="match status" value="1"/>
</dbReference>
<dbReference type="Gene3D" id="2.60.120.200">
    <property type="match status" value="1"/>
</dbReference>
<dbReference type="PANTHER" id="PTHR11346:SF176">
    <property type="entry name" value="32 KDA BETA-GALACTOSIDE-BINDING LECTIN LEC-3"/>
    <property type="match status" value="1"/>
</dbReference>
<keyword evidence="4" id="KW-0812">Transmembrane</keyword>
<reference evidence="7" key="1">
    <citation type="submission" date="2020-01" db="EMBL/GenBank/DDBJ databases">
        <title>Draft genome sequence of the Termite Coptotermes fromosanus.</title>
        <authorList>
            <person name="Itakura S."/>
            <person name="Yosikawa Y."/>
            <person name="Umezawa K."/>
        </authorList>
    </citation>
    <scope>NUCLEOTIDE SEQUENCE [LARGE SCALE GENOMIC DNA]</scope>
</reference>
<keyword evidence="2" id="KW-0677">Repeat</keyword>
<sequence>MVRIQGTVLPAANRFAINLQYGPNTSPRDDIALHVTPRFNENYITRNSLQNMAWGVEENHGHMPLTRGQGFEIIILCEPTHYKIAVNGQHYTEFGHRIPYQRVSYLAIDGDVTISLIQYEGGTNVSATGVGFVPPPTVPGSLPYPTNPVGPPFPGTVPYGAPPPQVPGGYTYQHGYGQVYPPGNYPPPPPPGHVQTSSSNKGIQGLLDKAGAFITGGVLGSVSILLILQFLQLYCRASVFCVILLSWNRHIYMSLGSTK</sequence>
<dbReference type="InterPro" id="IPR044156">
    <property type="entry name" value="Galectin-like"/>
</dbReference>
<proteinExistence type="predicted"/>
<dbReference type="AlphaFoldDB" id="A0A6L2Q0I5"/>
<feature type="domain" description="Galectin" evidence="5">
    <location>
        <begin position="1"/>
        <end position="120"/>
    </location>
</feature>
<keyword evidence="4" id="KW-1133">Transmembrane helix</keyword>
<dbReference type="Pfam" id="PF00337">
    <property type="entry name" value="Gal-bind_lectin"/>
    <property type="match status" value="1"/>
</dbReference>
<dbReference type="Proteomes" id="UP000502823">
    <property type="component" value="Unassembled WGS sequence"/>
</dbReference>
<dbReference type="SUPFAM" id="SSF49899">
    <property type="entry name" value="Concanavalin A-like lectins/glucanases"/>
    <property type="match status" value="1"/>
</dbReference>
<dbReference type="SMART" id="SM00276">
    <property type="entry name" value="GLECT"/>
    <property type="match status" value="1"/>
</dbReference>
<evidence type="ECO:0000313" key="7">
    <source>
        <dbReference type="Proteomes" id="UP000502823"/>
    </source>
</evidence>
<dbReference type="OrthoDB" id="6251307at2759"/>
<dbReference type="SMART" id="SM00908">
    <property type="entry name" value="Gal-bind_lectin"/>
    <property type="match status" value="1"/>
</dbReference>
<organism evidence="6 7">
    <name type="scientific">Coptotermes formosanus</name>
    <name type="common">Formosan subterranean termite</name>
    <dbReference type="NCBI Taxonomy" id="36987"/>
    <lineage>
        <taxon>Eukaryota</taxon>
        <taxon>Metazoa</taxon>
        <taxon>Ecdysozoa</taxon>
        <taxon>Arthropoda</taxon>
        <taxon>Hexapoda</taxon>
        <taxon>Insecta</taxon>
        <taxon>Pterygota</taxon>
        <taxon>Neoptera</taxon>
        <taxon>Polyneoptera</taxon>
        <taxon>Dictyoptera</taxon>
        <taxon>Blattodea</taxon>
        <taxon>Blattoidea</taxon>
        <taxon>Termitoidae</taxon>
        <taxon>Rhinotermitidae</taxon>
        <taxon>Coptotermes</taxon>
    </lineage>
</organism>
<evidence type="ECO:0000256" key="1">
    <source>
        <dbReference type="ARBA" id="ARBA00022734"/>
    </source>
</evidence>
<dbReference type="GO" id="GO:0030246">
    <property type="term" value="F:carbohydrate binding"/>
    <property type="evidence" value="ECO:0007669"/>
    <property type="project" value="UniProtKB-UniRule"/>
</dbReference>
<feature type="transmembrane region" description="Helical" evidence="4">
    <location>
        <begin position="210"/>
        <end position="231"/>
    </location>
</feature>
<gene>
    <name evidence="6" type="ORF">Cfor_03822</name>
</gene>
<dbReference type="InterPro" id="IPR001079">
    <property type="entry name" value="Galectin_CRD"/>
</dbReference>
<dbReference type="InterPro" id="IPR013320">
    <property type="entry name" value="ConA-like_dom_sf"/>
</dbReference>
<dbReference type="CDD" id="cd00070">
    <property type="entry name" value="GLECT"/>
    <property type="match status" value="1"/>
</dbReference>
<evidence type="ECO:0000256" key="2">
    <source>
        <dbReference type="ARBA" id="ARBA00022737"/>
    </source>
</evidence>
<dbReference type="PANTHER" id="PTHR11346">
    <property type="entry name" value="GALECTIN"/>
    <property type="match status" value="1"/>
</dbReference>
<evidence type="ECO:0000256" key="3">
    <source>
        <dbReference type="RuleBase" id="RU102079"/>
    </source>
</evidence>
<dbReference type="FunFam" id="2.60.120.200:FF:000124">
    <property type="entry name" value="Galectin-4"/>
    <property type="match status" value="1"/>
</dbReference>
<dbReference type="EMBL" id="BLKM01012983">
    <property type="protein sequence ID" value="GFG38219.1"/>
    <property type="molecule type" value="Genomic_DNA"/>
</dbReference>
<name>A0A6L2Q0I5_COPFO</name>
<keyword evidence="7" id="KW-1185">Reference proteome</keyword>
<accession>A0A6L2Q0I5</accession>